<sequence length="71" mass="7967">MYTESRLHLYLNRVRPKSINAPSNDKRSVDGDIPLLLYNDLNALALTSRQLKGCAIHPDIILFRECTVGGV</sequence>
<evidence type="ECO:0000313" key="1">
    <source>
        <dbReference type="Proteomes" id="UP000887574"/>
    </source>
</evidence>
<organism evidence="1 2">
    <name type="scientific">Ditylenchus dipsaci</name>
    <dbReference type="NCBI Taxonomy" id="166011"/>
    <lineage>
        <taxon>Eukaryota</taxon>
        <taxon>Metazoa</taxon>
        <taxon>Ecdysozoa</taxon>
        <taxon>Nematoda</taxon>
        <taxon>Chromadorea</taxon>
        <taxon>Rhabditida</taxon>
        <taxon>Tylenchina</taxon>
        <taxon>Tylenchomorpha</taxon>
        <taxon>Sphaerularioidea</taxon>
        <taxon>Anguinidae</taxon>
        <taxon>Anguininae</taxon>
        <taxon>Ditylenchus</taxon>
    </lineage>
</organism>
<evidence type="ECO:0000313" key="2">
    <source>
        <dbReference type="WBParaSite" id="jg6959"/>
    </source>
</evidence>
<dbReference type="AlphaFoldDB" id="A0A915EKQ5"/>
<reference evidence="2" key="1">
    <citation type="submission" date="2022-11" db="UniProtKB">
        <authorList>
            <consortium name="WormBaseParasite"/>
        </authorList>
    </citation>
    <scope>IDENTIFICATION</scope>
</reference>
<accession>A0A915EKQ5</accession>
<protein>
    <submittedName>
        <fullName evidence="2">Uncharacterized protein</fullName>
    </submittedName>
</protein>
<dbReference type="WBParaSite" id="jg6959">
    <property type="protein sequence ID" value="jg6959"/>
    <property type="gene ID" value="jg6959"/>
</dbReference>
<keyword evidence="1" id="KW-1185">Reference proteome</keyword>
<name>A0A915EKQ5_9BILA</name>
<dbReference type="Proteomes" id="UP000887574">
    <property type="component" value="Unplaced"/>
</dbReference>
<proteinExistence type="predicted"/>